<dbReference type="PANTHER" id="PTHR18867">
    <property type="entry name" value="RAD50"/>
    <property type="match status" value="1"/>
</dbReference>
<evidence type="ECO:0000313" key="12">
    <source>
        <dbReference type="EMBL" id="SOQ50711.1"/>
    </source>
</evidence>
<dbReference type="PANTHER" id="PTHR18867:SF12">
    <property type="entry name" value="DNA REPAIR PROTEIN RAD50"/>
    <property type="match status" value="1"/>
</dbReference>
<dbReference type="GO" id="GO:0006302">
    <property type="term" value="P:double-strand break repair"/>
    <property type="evidence" value="ECO:0007669"/>
    <property type="project" value="InterPro"/>
</dbReference>
<accession>A0A2H1WCA4</accession>
<dbReference type="AlphaFoldDB" id="A0A2H1WCA4"/>
<proteinExistence type="inferred from homology"/>
<sequence>MAVVKSLMIRGIRSFGPDDSDEQGILFESPLTLILGQNGCGKTTIIEALRYAITSQMPPGMGHSDCFVHDPKVNRTTEVLAQIKLKLANAQNKNMEVTRSMKVVLQKKKATFRTLDSLLSVTNETGKTKDISKKCADLDAVLHDELGVSKAILNTVIFCHQEESSWPLDEGKKVKERFDEIFDSDKYSNCFDRLKKIRKGFAIDIKILADRVEVLEDQKKDLDKKKLDVVNTETRISETELKLAEITSEIKPIEEKLQTIKSLETTLNTYDTKLEKLKVKLENCHKREQELKKEIKNIFEGTVPELKEKITNYEATVKANQKELEESYTKISNFNNEEQRVANEKDANKSRLEKLLLLDSQNDKKVLERNELIVNVAKLAEIDDIVTVDTNEEADQAMNKIKQKVKTLQQELDELKSFADKEEKEKQKIVDESRVALSRHNQQISNKENDIEKNKKEVTKLEKEILAANESKVRLEAAEIKLKTAEEEFENFEKQLNTEEHQHQINEYEKELEKNDEELDVIDKKITKLQKQSSKLKERELKEESLKQKEKQFSTLKNKHRSALTELLGNMPEKDFVLSLKKLESSLNSEVNTLKKNLNKKQTQVSFL</sequence>
<evidence type="ECO:0000256" key="4">
    <source>
        <dbReference type="ARBA" id="ARBA00009439"/>
    </source>
</evidence>
<evidence type="ECO:0000256" key="1">
    <source>
        <dbReference type="ARBA" id="ARBA00001947"/>
    </source>
</evidence>
<dbReference type="GO" id="GO:0016887">
    <property type="term" value="F:ATP hydrolysis activity"/>
    <property type="evidence" value="ECO:0007669"/>
    <property type="project" value="InterPro"/>
</dbReference>
<name>A0A2H1WCA4_SPOFR</name>
<dbReference type="GO" id="GO:0000722">
    <property type="term" value="P:telomere maintenance via recombination"/>
    <property type="evidence" value="ECO:0007669"/>
    <property type="project" value="TreeGrafter"/>
</dbReference>
<gene>
    <name evidence="12" type="ORF">SFRICE_019352</name>
</gene>
<keyword evidence="5" id="KW-0158">Chromosome</keyword>
<dbReference type="Gene3D" id="1.10.287.1490">
    <property type="match status" value="1"/>
</dbReference>
<dbReference type="GO" id="GO:0007004">
    <property type="term" value="P:telomere maintenance via telomerase"/>
    <property type="evidence" value="ECO:0007669"/>
    <property type="project" value="TreeGrafter"/>
</dbReference>
<comment type="cofactor">
    <cofactor evidence="1">
        <name>Zn(2+)</name>
        <dbReference type="ChEBI" id="CHEBI:29105"/>
    </cofactor>
</comment>
<dbReference type="GO" id="GO:0030870">
    <property type="term" value="C:Mre11 complex"/>
    <property type="evidence" value="ECO:0007669"/>
    <property type="project" value="TreeGrafter"/>
</dbReference>
<dbReference type="InterPro" id="IPR038729">
    <property type="entry name" value="Rad50/SbcC_AAA"/>
</dbReference>
<evidence type="ECO:0000256" key="2">
    <source>
        <dbReference type="ARBA" id="ARBA00004123"/>
    </source>
</evidence>
<evidence type="ECO:0000256" key="10">
    <source>
        <dbReference type="SAM" id="Coils"/>
    </source>
</evidence>
<comment type="subcellular location">
    <subcellularLocation>
        <location evidence="3">Chromosome</location>
    </subcellularLocation>
    <subcellularLocation>
        <location evidence="2">Nucleus</location>
    </subcellularLocation>
</comment>
<evidence type="ECO:0000256" key="3">
    <source>
        <dbReference type="ARBA" id="ARBA00004286"/>
    </source>
</evidence>
<comment type="similarity">
    <text evidence="4">Belongs to the SMC family. RAD50 subfamily.</text>
</comment>
<dbReference type="Pfam" id="PF13476">
    <property type="entry name" value="AAA_23"/>
    <property type="match status" value="1"/>
</dbReference>
<evidence type="ECO:0000259" key="11">
    <source>
        <dbReference type="Pfam" id="PF13476"/>
    </source>
</evidence>
<evidence type="ECO:0000256" key="9">
    <source>
        <dbReference type="ARBA" id="ARBA00049360"/>
    </source>
</evidence>
<evidence type="ECO:0000256" key="6">
    <source>
        <dbReference type="ARBA" id="ARBA00022723"/>
    </source>
</evidence>
<dbReference type="Gene3D" id="3.40.50.300">
    <property type="entry name" value="P-loop containing nucleotide triphosphate hydrolases"/>
    <property type="match status" value="1"/>
</dbReference>
<dbReference type="GO" id="GO:0003691">
    <property type="term" value="F:double-stranded telomeric DNA binding"/>
    <property type="evidence" value="ECO:0007669"/>
    <property type="project" value="TreeGrafter"/>
</dbReference>
<keyword evidence="7" id="KW-0862">Zinc</keyword>
<organism evidence="12">
    <name type="scientific">Spodoptera frugiperda</name>
    <name type="common">Fall armyworm</name>
    <dbReference type="NCBI Taxonomy" id="7108"/>
    <lineage>
        <taxon>Eukaryota</taxon>
        <taxon>Metazoa</taxon>
        <taxon>Ecdysozoa</taxon>
        <taxon>Arthropoda</taxon>
        <taxon>Hexapoda</taxon>
        <taxon>Insecta</taxon>
        <taxon>Pterygota</taxon>
        <taxon>Neoptera</taxon>
        <taxon>Endopterygota</taxon>
        <taxon>Lepidoptera</taxon>
        <taxon>Glossata</taxon>
        <taxon>Ditrysia</taxon>
        <taxon>Noctuoidea</taxon>
        <taxon>Noctuidae</taxon>
        <taxon>Amphipyrinae</taxon>
        <taxon>Spodoptera</taxon>
    </lineage>
</organism>
<dbReference type="GO" id="GO:0000794">
    <property type="term" value="C:condensed nuclear chromosome"/>
    <property type="evidence" value="ECO:0007669"/>
    <property type="project" value="TreeGrafter"/>
</dbReference>
<dbReference type="InterPro" id="IPR027417">
    <property type="entry name" value="P-loop_NTPase"/>
</dbReference>
<feature type="coiled-coil region" evidence="10">
    <location>
        <begin position="73"/>
        <end position="100"/>
    </location>
</feature>
<reference evidence="12" key="1">
    <citation type="submission" date="2016-07" db="EMBL/GenBank/DDBJ databases">
        <authorList>
            <person name="Bretaudeau A."/>
        </authorList>
    </citation>
    <scope>NUCLEOTIDE SEQUENCE</scope>
    <source>
        <strain evidence="12">Rice</strain>
        <tissue evidence="12">Whole body</tissue>
    </source>
</reference>
<feature type="coiled-coil region" evidence="10">
    <location>
        <begin position="391"/>
        <end position="604"/>
    </location>
</feature>
<dbReference type="GO" id="GO:0051880">
    <property type="term" value="F:G-quadruplex DNA binding"/>
    <property type="evidence" value="ECO:0007669"/>
    <property type="project" value="TreeGrafter"/>
</dbReference>
<keyword evidence="8" id="KW-0539">Nucleus</keyword>
<dbReference type="SUPFAM" id="SSF52540">
    <property type="entry name" value="P-loop containing nucleoside triphosphate hydrolases"/>
    <property type="match status" value="2"/>
</dbReference>
<dbReference type="GO" id="GO:0043047">
    <property type="term" value="F:single-stranded telomeric DNA binding"/>
    <property type="evidence" value="ECO:0007669"/>
    <property type="project" value="TreeGrafter"/>
</dbReference>
<dbReference type="EMBL" id="ODYU01007696">
    <property type="protein sequence ID" value="SOQ50711.1"/>
    <property type="molecule type" value="Genomic_DNA"/>
</dbReference>
<dbReference type="GO" id="GO:0070192">
    <property type="term" value="P:chromosome organization involved in meiotic cell cycle"/>
    <property type="evidence" value="ECO:0007669"/>
    <property type="project" value="TreeGrafter"/>
</dbReference>
<evidence type="ECO:0000256" key="5">
    <source>
        <dbReference type="ARBA" id="ARBA00022454"/>
    </source>
</evidence>
<feature type="domain" description="Rad50/SbcC-type AAA" evidence="11">
    <location>
        <begin position="6"/>
        <end position="258"/>
    </location>
</feature>
<feature type="coiled-coil region" evidence="10">
    <location>
        <begin position="205"/>
        <end position="323"/>
    </location>
</feature>
<dbReference type="GO" id="GO:0046872">
    <property type="term" value="F:metal ion binding"/>
    <property type="evidence" value="ECO:0007669"/>
    <property type="project" value="UniProtKB-KW"/>
</dbReference>
<evidence type="ECO:0000256" key="7">
    <source>
        <dbReference type="ARBA" id="ARBA00022833"/>
    </source>
</evidence>
<comment type="catalytic activity">
    <reaction evidence="9">
        <text>ATP + H2O = ADP + phosphate + H(+)</text>
        <dbReference type="Rhea" id="RHEA:13065"/>
        <dbReference type="ChEBI" id="CHEBI:15377"/>
        <dbReference type="ChEBI" id="CHEBI:15378"/>
        <dbReference type="ChEBI" id="CHEBI:30616"/>
        <dbReference type="ChEBI" id="CHEBI:43474"/>
        <dbReference type="ChEBI" id="CHEBI:456216"/>
    </reaction>
</comment>
<keyword evidence="6" id="KW-0479">Metal-binding</keyword>
<protein>
    <submittedName>
        <fullName evidence="12">SFRICE_019352</fullName>
    </submittedName>
</protein>
<evidence type="ECO:0000256" key="8">
    <source>
        <dbReference type="ARBA" id="ARBA00023242"/>
    </source>
</evidence>
<keyword evidence="10" id="KW-0175">Coiled coil</keyword>